<organism evidence="2 3">
    <name type="scientific">Streptomyces liangshanensis</name>
    <dbReference type="NCBI Taxonomy" id="2717324"/>
    <lineage>
        <taxon>Bacteria</taxon>
        <taxon>Bacillati</taxon>
        <taxon>Actinomycetota</taxon>
        <taxon>Actinomycetes</taxon>
        <taxon>Kitasatosporales</taxon>
        <taxon>Streptomycetaceae</taxon>
        <taxon>Streptomyces</taxon>
    </lineage>
</organism>
<feature type="domain" description="NADPH-dependent FMN reductase-like" evidence="1">
    <location>
        <begin position="2"/>
        <end position="148"/>
    </location>
</feature>
<evidence type="ECO:0000259" key="1">
    <source>
        <dbReference type="Pfam" id="PF03358"/>
    </source>
</evidence>
<dbReference type="InterPro" id="IPR005025">
    <property type="entry name" value="FMN_Rdtase-like_dom"/>
</dbReference>
<dbReference type="EMBL" id="CP050177">
    <property type="protein sequence ID" value="QIQ01824.1"/>
    <property type="molecule type" value="Genomic_DNA"/>
</dbReference>
<gene>
    <name evidence="2" type="ORF">HA039_05560</name>
</gene>
<dbReference type="SUPFAM" id="SSF52218">
    <property type="entry name" value="Flavoproteins"/>
    <property type="match status" value="1"/>
</dbReference>
<dbReference type="InterPro" id="IPR029039">
    <property type="entry name" value="Flavoprotein-like_sf"/>
</dbReference>
<dbReference type="AlphaFoldDB" id="A0A6G9GUF4"/>
<keyword evidence="3" id="KW-1185">Reference proteome</keyword>
<sequence length="185" mass="20456">MIKIGIILGSTRPGRVGEIVADWVAEVASQRDDAEFVLVDVAKAGLPLFDEGMPPMVQQYTQQHTKDWSATIAGLDSFLFVTPEYNHSVPASLKNAIDFLHYEWHNKAAGFVSYGAAGGLRAVEHLRVVLAELKVATVRSQVALNSYTDFEEFYTFKPTERLVEQLNGTIDEVVQWGTALGSLRD</sequence>
<dbReference type="InterPro" id="IPR050712">
    <property type="entry name" value="NAD(P)H-dep_reductase"/>
</dbReference>
<dbReference type="Proteomes" id="UP000501179">
    <property type="component" value="Chromosome"/>
</dbReference>
<dbReference type="PANTHER" id="PTHR30543">
    <property type="entry name" value="CHROMATE REDUCTASE"/>
    <property type="match status" value="1"/>
</dbReference>
<dbReference type="RefSeq" id="WP_167024611.1">
    <property type="nucleotide sequence ID" value="NZ_CP050177.1"/>
</dbReference>
<evidence type="ECO:0000313" key="3">
    <source>
        <dbReference type="Proteomes" id="UP000501179"/>
    </source>
</evidence>
<dbReference type="GO" id="GO:0005829">
    <property type="term" value="C:cytosol"/>
    <property type="evidence" value="ECO:0007669"/>
    <property type="project" value="TreeGrafter"/>
</dbReference>
<protein>
    <submittedName>
        <fullName evidence="2">NAD(P)H-dependent oxidoreductase</fullName>
    </submittedName>
</protein>
<accession>A0A6G9GUF4</accession>
<dbReference type="GO" id="GO:0016491">
    <property type="term" value="F:oxidoreductase activity"/>
    <property type="evidence" value="ECO:0007669"/>
    <property type="project" value="InterPro"/>
</dbReference>
<dbReference type="KEGG" id="slia:HA039_05560"/>
<dbReference type="Pfam" id="PF03358">
    <property type="entry name" value="FMN_red"/>
    <property type="match status" value="1"/>
</dbReference>
<evidence type="ECO:0000313" key="2">
    <source>
        <dbReference type="EMBL" id="QIQ01824.1"/>
    </source>
</evidence>
<dbReference type="Gene3D" id="3.40.50.360">
    <property type="match status" value="1"/>
</dbReference>
<name>A0A6G9GUF4_9ACTN</name>
<reference evidence="2 3" key="1">
    <citation type="submission" date="2020-03" db="EMBL/GenBank/DDBJ databases">
        <title>A novel species.</title>
        <authorList>
            <person name="Gao J."/>
        </authorList>
    </citation>
    <scope>NUCLEOTIDE SEQUENCE [LARGE SCALE GENOMIC DNA]</scope>
    <source>
        <strain evidence="2 3">QMT-12</strain>
    </source>
</reference>
<dbReference type="PANTHER" id="PTHR30543:SF21">
    <property type="entry name" value="NAD(P)H-DEPENDENT FMN REDUCTASE LOT6"/>
    <property type="match status" value="1"/>
</dbReference>
<proteinExistence type="predicted"/>
<dbReference type="GO" id="GO:0010181">
    <property type="term" value="F:FMN binding"/>
    <property type="evidence" value="ECO:0007669"/>
    <property type="project" value="TreeGrafter"/>
</dbReference>